<dbReference type="GO" id="GO:0006096">
    <property type="term" value="P:glycolytic process"/>
    <property type="evidence" value="ECO:0007669"/>
    <property type="project" value="UniProtKB-UniRule"/>
</dbReference>
<keyword evidence="3 6" id="KW-0312">Gluconeogenesis</keyword>
<name>A0A8J2BPJ0_9BACT</name>
<evidence type="ECO:0000256" key="8">
    <source>
        <dbReference type="PIRSR" id="PIRSR613078-2"/>
    </source>
</evidence>
<dbReference type="FunFam" id="3.40.50.1240:FF:000003">
    <property type="entry name" value="2,3-bisphosphoglycerate-dependent phosphoglycerate mutase"/>
    <property type="match status" value="1"/>
</dbReference>
<dbReference type="InterPro" id="IPR001345">
    <property type="entry name" value="PG/BPGM_mutase_AS"/>
</dbReference>
<feature type="active site" description="Proton donor/acceptor" evidence="6 7">
    <location>
        <position position="86"/>
    </location>
</feature>
<dbReference type="RefSeq" id="WP_174581998.1">
    <property type="nucleotide sequence ID" value="NZ_CAJNOB010000012.1"/>
</dbReference>
<evidence type="ECO:0000256" key="3">
    <source>
        <dbReference type="ARBA" id="ARBA00022432"/>
    </source>
</evidence>
<comment type="function">
    <text evidence="6 10">Catalyzes the interconversion of 2-phosphoglycerate and 3-phosphoglycerate.</text>
</comment>
<dbReference type="InterPro" id="IPR005952">
    <property type="entry name" value="Phosphogly_mut1"/>
</dbReference>
<feature type="binding site" evidence="6 8">
    <location>
        <begin position="20"/>
        <end position="21"/>
    </location>
    <ligand>
        <name>substrate</name>
    </ligand>
</feature>
<feature type="binding site" evidence="6 8">
    <location>
        <begin position="182"/>
        <end position="183"/>
    </location>
    <ligand>
        <name>substrate</name>
    </ligand>
</feature>
<evidence type="ECO:0000256" key="4">
    <source>
        <dbReference type="ARBA" id="ARBA00023152"/>
    </source>
</evidence>
<sequence>MILVLLRHGESLWNQEGRFTGWTDVDLSPEGYREAERAGELLRQAGFYPEVAFSSVLKRAIRTLWIVLDRTDRMWVPVFLSWRLNERHYGSLQGLKKAEVLASYGEEQFRKWRRSFESAPPPLELEDPRHPQWDPRYREVPPELLPRAESLRDTLLRVLPYWDKEILPALHRYHTVVVSAHGNSLRALVMHLEQLSPKEVVELNIPTGFPLVYSLGTDGVPKGPGRYLGDPWEIQKAIEKIAAQGSKT</sequence>
<reference evidence="11" key="1">
    <citation type="submission" date="2021-02" db="EMBL/GenBank/DDBJ databases">
        <authorList>
            <person name="Cremers G."/>
            <person name="Picone N."/>
        </authorList>
    </citation>
    <scope>NUCLEOTIDE SEQUENCE</scope>
    <source>
        <strain evidence="11">PQ17</strain>
    </source>
</reference>
<evidence type="ECO:0000256" key="7">
    <source>
        <dbReference type="PIRSR" id="PIRSR613078-1"/>
    </source>
</evidence>
<evidence type="ECO:0000313" key="11">
    <source>
        <dbReference type="EMBL" id="CAF0696371.1"/>
    </source>
</evidence>
<dbReference type="SUPFAM" id="SSF53254">
    <property type="entry name" value="Phosphoglycerate mutase-like"/>
    <property type="match status" value="1"/>
</dbReference>
<evidence type="ECO:0000256" key="1">
    <source>
        <dbReference type="ARBA" id="ARBA00000380"/>
    </source>
</evidence>
<protein>
    <recommendedName>
        <fullName evidence="6 10">2,3-bisphosphoglycerate-dependent phosphoglycerate mutase</fullName>
        <shortName evidence="6">BPG-dependent PGAM</shortName>
        <shortName evidence="6">PGAM</shortName>
        <shortName evidence="6">Phosphoglyceromutase</shortName>
        <shortName evidence="6">dPGM</shortName>
        <ecNumber evidence="6 10">5.4.2.11</ecNumber>
    </recommendedName>
</protein>
<keyword evidence="12" id="KW-1185">Reference proteome</keyword>
<evidence type="ECO:0000256" key="5">
    <source>
        <dbReference type="ARBA" id="ARBA00023235"/>
    </source>
</evidence>
<keyword evidence="5 6" id="KW-0413">Isomerase</keyword>
<dbReference type="NCBIfam" id="NF010713">
    <property type="entry name" value="PRK14115.1"/>
    <property type="match status" value="1"/>
</dbReference>
<dbReference type="AlphaFoldDB" id="A0A8J2BPJ0"/>
<dbReference type="HAMAP" id="MF_01039">
    <property type="entry name" value="PGAM_GpmA"/>
    <property type="match status" value="1"/>
</dbReference>
<evidence type="ECO:0000256" key="10">
    <source>
        <dbReference type="RuleBase" id="RU004512"/>
    </source>
</evidence>
<keyword evidence="4 6" id="KW-0324">Glycolysis</keyword>
<feature type="binding site" evidence="6 8">
    <location>
        <position position="59"/>
    </location>
    <ligand>
        <name>substrate</name>
    </ligand>
</feature>
<feature type="active site" description="Tele-phosphohistidine intermediate" evidence="6 7">
    <location>
        <position position="8"/>
    </location>
</feature>
<feature type="binding site" evidence="6 8">
    <location>
        <begin position="113"/>
        <end position="114"/>
    </location>
    <ligand>
        <name>substrate</name>
    </ligand>
</feature>
<comment type="caution">
    <text evidence="11">The sequence shown here is derived from an EMBL/GenBank/DDBJ whole genome shotgun (WGS) entry which is preliminary data.</text>
</comment>
<feature type="binding site" evidence="6 8">
    <location>
        <position position="97"/>
    </location>
    <ligand>
        <name>substrate</name>
    </ligand>
</feature>
<feature type="site" description="Transition state stabilizer" evidence="6 9">
    <location>
        <position position="181"/>
    </location>
</feature>
<dbReference type="GO" id="GO:0006094">
    <property type="term" value="P:gluconeogenesis"/>
    <property type="evidence" value="ECO:0007669"/>
    <property type="project" value="UniProtKB-UniRule"/>
</dbReference>
<dbReference type="Gene3D" id="3.40.50.1240">
    <property type="entry name" value="Phosphoglycerate mutase-like"/>
    <property type="match status" value="1"/>
</dbReference>
<dbReference type="NCBIfam" id="TIGR01258">
    <property type="entry name" value="pgm_1"/>
    <property type="match status" value="1"/>
</dbReference>
<dbReference type="EC" id="5.4.2.11" evidence="6 10"/>
<evidence type="ECO:0000256" key="2">
    <source>
        <dbReference type="ARBA" id="ARBA00006717"/>
    </source>
</evidence>
<dbReference type="Proteomes" id="UP000663859">
    <property type="component" value="Unassembled WGS sequence"/>
</dbReference>
<evidence type="ECO:0000313" key="12">
    <source>
        <dbReference type="Proteomes" id="UP000663859"/>
    </source>
</evidence>
<dbReference type="Pfam" id="PF00300">
    <property type="entry name" value="His_Phos_1"/>
    <property type="match status" value="2"/>
</dbReference>
<comment type="similarity">
    <text evidence="2 6">Belongs to the phosphoglycerate mutase family. BPG-dependent PGAM subfamily.</text>
</comment>
<comment type="catalytic activity">
    <reaction evidence="1 6 10">
        <text>(2R)-2-phosphoglycerate = (2R)-3-phosphoglycerate</text>
        <dbReference type="Rhea" id="RHEA:15901"/>
        <dbReference type="ChEBI" id="CHEBI:58272"/>
        <dbReference type="ChEBI" id="CHEBI:58289"/>
        <dbReference type="EC" id="5.4.2.11"/>
    </reaction>
</comment>
<dbReference type="PANTHER" id="PTHR11931">
    <property type="entry name" value="PHOSPHOGLYCERATE MUTASE"/>
    <property type="match status" value="1"/>
</dbReference>
<proteinExistence type="inferred from homology"/>
<dbReference type="InterPro" id="IPR013078">
    <property type="entry name" value="His_Pase_superF_clade-1"/>
</dbReference>
<evidence type="ECO:0000256" key="6">
    <source>
        <dbReference type="HAMAP-Rule" id="MF_01039"/>
    </source>
</evidence>
<dbReference type="UniPathway" id="UPA00109">
    <property type="reaction ID" value="UER00186"/>
</dbReference>
<gene>
    <name evidence="6 11" type="primary">gpmA</name>
    <name evidence="11" type="ORF">MPNT_20205</name>
</gene>
<feature type="binding site" evidence="6 8">
    <location>
        <begin position="86"/>
        <end position="89"/>
    </location>
    <ligand>
        <name>substrate</name>
    </ligand>
</feature>
<accession>A0A8J2BPJ0</accession>
<dbReference type="PIRSF" id="PIRSF000709">
    <property type="entry name" value="6PFK_2-Ptase"/>
    <property type="match status" value="1"/>
</dbReference>
<dbReference type="InterPro" id="IPR029033">
    <property type="entry name" value="His_PPase_superfam"/>
</dbReference>
<dbReference type="PROSITE" id="PS00175">
    <property type="entry name" value="PG_MUTASE"/>
    <property type="match status" value="1"/>
</dbReference>
<evidence type="ECO:0000256" key="9">
    <source>
        <dbReference type="PIRSR" id="PIRSR613078-3"/>
    </source>
</evidence>
<dbReference type="EMBL" id="CAJNOB010000012">
    <property type="protein sequence ID" value="CAF0696371.1"/>
    <property type="molecule type" value="Genomic_DNA"/>
</dbReference>
<dbReference type="GO" id="GO:0004619">
    <property type="term" value="F:phosphoglycerate mutase activity"/>
    <property type="evidence" value="ECO:0007669"/>
    <property type="project" value="UniProtKB-UniRule"/>
</dbReference>
<feature type="binding site" evidence="6 8">
    <location>
        <begin position="7"/>
        <end position="14"/>
    </location>
    <ligand>
        <name>substrate</name>
    </ligand>
</feature>
<dbReference type="CDD" id="cd07067">
    <property type="entry name" value="HP_PGM_like"/>
    <property type="match status" value="1"/>
</dbReference>
<dbReference type="SMART" id="SM00855">
    <property type="entry name" value="PGAM"/>
    <property type="match status" value="1"/>
</dbReference>
<comment type="pathway">
    <text evidence="6 10">Carbohydrate degradation; glycolysis; pyruvate from D-glyceraldehyde 3-phosphate: step 3/5.</text>
</comment>
<organism evidence="11 12">
    <name type="scientific">Candidatus Methylacidithermus pantelleriae</name>
    <dbReference type="NCBI Taxonomy" id="2744239"/>
    <lineage>
        <taxon>Bacteria</taxon>
        <taxon>Pseudomonadati</taxon>
        <taxon>Verrucomicrobiota</taxon>
        <taxon>Methylacidiphilae</taxon>
        <taxon>Methylacidiphilales</taxon>
        <taxon>Methylacidiphilaceae</taxon>
        <taxon>Candidatus Methylacidithermus</taxon>
    </lineage>
</organism>